<name>A0A2U3EE24_PURLI</name>
<evidence type="ECO:0000313" key="3">
    <source>
        <dbReference type="EMBL" id="PWI72765.1"/>
    </source>
</evidence>
<evidence type="ECO:0000313" key="5">
    <source>
        <dbReference type="Proteomes" id="UP001287286"/>
    </source>
</evidence>
<dbReference type="Proteomes" id="UP001287286">
    <property type="component" value="Unassembled WGS sequence"/>
</dbReference>
<evidence type="ECO:0000313" key="4">
    <source>
        <dbReference type="Proteomes" id="UP000245956"/>
    </source>
</evidence>
<dbReference type="EMBL" id="LCWV01000005">
    <property type="protein sequence ID" value="PWI72765.1"/>
    <property type="molecule type" value="Genomic_DNA"/>
</dbReference>
<dbReference type="Proteomes" id="UP000245956">
    <property type="component" value="Unassembled WGS sequence"/>
</dbReference>
<accession>A0A2U3EE24</accession>
<reference evidence="2 5" key="4">
    <citation type="journal article" date="2024" name="Microbiol. Resour. Announc.">
        <title>Genome annotations for the ascomycete fungi Trichoderma harzianum, Trichoderma aggressivum, and Purpureocillium lilacinum.</title>
        <authorList>
            <person name="Beijen E.P.W."/>
            <person name="Ohm R.A."/>
        </authorList>
    </citation>
    <scope>NUCLEOTIDE SEQUENCE [LARGE SCALE GENOMIC DNA]</scope>
    <source>
        <strain evidence="2 5">CBS 150709</strain>
    </source>
</reference>
<dbReference type="EMBL" id="JAWRVI010000003">
    <property type="protein sequence ID" value="KAK4094593.1"/>
    <property type="molecule type" value="Genomic_DNA"/>
</dbReference>
<feature type="signal peptide" evidence="1">
    <location>
        <begin position="1"/>
        <end position="18"/>
    </location>
</feature>
<organism evidence="3 4">
    <name type="scientific">Purpureocillium lilacinum</name>
    <name type="common">Paecilomyces lilacinus</name>
    <dbReference type="NCBI Taxonomy" id="33203"/>
    <lineage>
        <taxon>Eukaryota</taxon>
        <taxon>Fungi</taxon>
        <taxon>Dikarya</taxon>
        <taxon>Ascomycota</taxon>
        <taxon>Pezizomycotina</taxon>
        <taxon>Sordariomycetes</taxon>
        <taxon>Hypocreomycetidae</taxon>
        <taxon>Hypocreales</taxon>
        <taxon>Ophiocordycipitaceae</taxon>
        <taxon>Purpureocillium</taxon>
    </lineage>
</organism>
<evidence type="ECO:0000256" key="1">
    <source>
        <dbReference type="SAM" id="SignalP"/>
    </source>
</evidence>
<dbReference type="AlphaFoldDB" id="A0A2U3EE24"/>
<reference evidence="3 4" key="2">
    <citation type="journal article" date="2016" name="Front. Microbiol.">
        <title>Genome and transcriptome sequences reveal the specific parasitism of the nematophagous Purpureocillium lilacinum 36-1.</title>
        <authorList>
            <person name="Xie J."/>
            <person name="Li S."/>
            <person name="Mo C."/>
            <person name="Xiao X."/>
            <person name="Peng D."/>
            <person name="Wang G."/>
            <person name="Xiao Y."/>
        </authorList>
    </citation>
    <scope>NUCLEOTIDE SEQUENCE [LARGE SCALE GENOMIC DNA]</scope>
    <source>
        <strain evidence="3 4">36-1</strain>
    </source>
</reference>
<evidence type="ECO:0000313" key="2">
    <source>
        <dbReference type="EMBL" id="KAK4094593.1"/>
    </source>
</evidence>
<comment type="caution">
    <text evidence="3">The sequence shown here is derived from an EMBL/GenBank/DDBJ whole genome shotgun (WGS) entry which is preliminary data.</text>
</comment>
<sequence>MKQTLFVLVVAYGATAHAALQLLRGTCYTDGCLVSEPIMGGKAAKVVPCRADFPCQHLASGKCALIHGQDRSMCNEDGVRKLQEMFDFLETPVECQQRIKVEPVS</sequence>
<reference evidence="2" key="3">
    <citation type="submission" date="2023-11" db="EMBL/GenBank/DDBJ databases">
        <authorList>
            <person name="Beijen E."/>
            <person name="Ohm R.A."/>
        </authorList>
    </citation>
    <scope>NUCLEOTIDE SEQUENCE</scope>
    <source>
        <strain evidence="2">CBS 150709</strain>
    </source>
</reference>
<keyword evidence="1" id="KW-0732">Signal</keyword>
<keyword evidence="5" id="KW-1185">Reference proteome</keyword>
<gene>
    <name evidence="3" type="ORF">PCL_09780</name>
    <name evidence="2" type="ORF">Purlil1_1198</name>
</gene>
<feature type="chain" id="PRO_5015415535" evidence="1">
    <location>
        <begin position="19"/>
        <end position="105"/>
    </location>
</feature>
<protein>
    <submittedName>
        <fullName evidence="3">Uncharacterized protein</fullName>
    </submittedName>
</protein>
<proteinExistence type="predicted"/>
<reference evidence="3" key="1">
    <citation type="submission" date="2015-05" db="EMBL/GenBank/DDBJ databases">
        <authorList>
            <person name="Wang D.B."/>
            <person name="Wang M."/>
        </authorList>
    </citation>
    <scope>NUCLEOTIDE SEQUENCE</scope>
    <source>
        <strain evidence="3">36-1</strain>
    </source>
</reference>